<dbReference type="PANTHER" id="PTHR46148:SF52">
    <property type="entry name" value="OS04G0603800 PROTEIN"/>
    <property type="match status" value="1"/>
</dbReference>
<dbReference type="EMBL" id="OZ034820">
    <property type="protein sequence ID" value="CAL1398836.1"/>
    <property type="molecule type" value="Genomic_DNA"/>
</dbReference>
<organism evidence="2 3">
    <name type="scientific">Linum trigynum</name>
    <dbReference type="NCBI Taxonomy" id="586398"/>
    <lineage>
        <taxon>Eukaryota</taxon>
        <taxon>Viridiplantae</taxon>
        <taxon>Streptophyta</taxon>
        <taxon>Embryophyta</taxon>
        <taxon>Tracheophyta</taxon>
        <taxon>Spermatophyta</taxon>
        <taxon>Magnoliopsida</taxon>
        <taxon>eudicotyledons</taxon>
        <taxon>Gunneridae</taxon>
        <taxon>Pentapetalae</taxon>
        <taxon>rosids</taxon>
        <taxon>fabids</taxon>
        <taxon>Malpighiales</taxon>
        <taxon>Linaceae</taxon>
        <taxon>Linum</taxon>
    </lineage>
</organism>
<evidence type="ECO:0000259" key="1">
    <source>
        <dbReference type="PROSITE" id="PS50013"/>
    </source>
</evidence>
<protein>
    <recommendedName>
        <fullName evidence="1">Chromo domain-containing protein</fullName>
    </recommendedName>
</protein>
<dbReference type="PROSITE" id="PS50013">
    <property type="entry name" value="CHROMO_2"/>
    <property type="match status" value="1"/>
</dbReference>
<dbReference type="Gene3D" id="2.40.50.40">
    <property type="match status" value="1"/>
</dbReference>
<dbReference type="CDD" id="cd00024">
    <property type="entry name" value="CD_CSD"/>
    <property type="match status" value="1"/>
</dbReference>
<dbReference type="Proteomes" id="UP001497516">
    <property type="component" value="Chromosome 7"/>
</dbReference>
<dbReference type="SMART" id="SM00298">
    <property type="entry name" value="CHROMO"/>
    <property type="match status" value="1"/>
</dbReference>
<sequence>MTTGYKGNNPSAYKFAQSWHEKMKMTKSYLARATRKMKKWTDKKRRHLEFDEGDLVMVKFFTHRFKHLKNVHKGLLRRYEGPYPIFKRIGTMTNKVELPSHLAIHPIFHVSQLKSYHEDKKDEARKELVRAPTLITTTHEHEIEKIIAHRVVPRHGIHPNYLEYLIKWKGHSESDITWEKKLSLWRHKDLIKACHVKTAKRAPRD</sequence>
<dbReference type="SUPFAM" id="SSF54160">
    <property type="entry name" value="Chromo domain-like"/>
    <property type="match status" value="1"/>
</dbReference>
<dbReference type="InterPro" id="IPR000953">
    <property type="entry name" value="Chromo/chromo_shadow_dom"/>
</dbReference>
<name>A0AAV2FKJ9_9ROSI</name>
<reference evidence="2 3" key="1">
    <citation type="submission" date="2024-04" db="EMBL/GenBank/DDBJ databases">
        <authorList>
            <person name="Fracassetti M."/>
        </authorList>
    </citation>
    <scope>NUCLEOTIDE SEQUENCE [LARGE SCALE GENOMIC DNA]</scope>
</reference>
<dbReference type="InterPro" id="IPR056924">
    <property type="entry name" value="SH3_Tf2-1"/>
</dbReference>
<evidence type="ECO:0000313" key="2">
    <source>
        <dbReference type="EMBL" id="CAL1398836.1"/>
    </source>
</evidence>
<dbReference type="InterPro" id="IPR023780">
    <property type="entry name" value="Chromo_domain"/>
</dbReference>
<feature type="domain" description="Chromo" evidence="1">
    <location>
        <begin position="141"/>
        <end position="184"/>
    </location>
</feature>
<dbReference type="Pfam" id="PF24626">
    <property type="entry name" value="SH3_Tf2-1"/>
    <property type="match status" value="1"/>
</dbReference>
<dbReference type="AlphaFoldDB" id="A0AAV2FKJ9"/>
<gene>
    <name evidence="2" type="ORF">LTRI10_LOCUS39049</name>
</gene>
<proteinExistence type="predicted"/>
<evidence type="ECO:0000313" key="3">
    <source>
        <dbReference type="Proteomes" id="UP001497516"/>
    </source>
</evidence>
<dbReference type="Pfam" id="PF00385">
    <property type="entry name" value="Chromo"/>
    <property type="match status" value="1"/>
</dbReference>
<dbReference type="InterPro" id="IPR016197">
    <property type="entry name" value="Chromo-like_dom_sf"/>
</dbReference>
<dbReference type="PANTHER" id="PTHR46148">
    <property type="entry name" value="CHROMO DOMAIN-CONTAINING PROTEIN"/>
    <property type="match status" value="1"/>
</dbReference>
<accession>A0AAV2FKJ9</accession>
<keyword evidence="3" id="KW-1185">Reference proteome</keyword>